<keyword evidence="2" id="KW-1185">Reference proteome</keyword>
<evidence type="ECO:0000313" key="2">
    <source>
        <dbReference type="Proteomes" id="UP000237271"/>
    </source>
</evidence>
<proteinExistence type="predicted"/>
<protein>
    <submittedName>
        <fullName evidence="1">ATP-binding cassette (ABC) Superfamily</fullName>
    </submittedName>
</protein>
<keyword evidence="1" id="KW-0547">Nucleotide-binding</keyword>
<dbReference type="OrthoDB" id="126917at2759"/>
<name>A0A2P4Y2D7_9STRA</name>
<dbReference type="AlphaFoldDB" id="A0A2P4Y2D7"/>
<evidence type="ECO:0000313" key="1">
    <source>
        <dbReference type="EMBL" id="POM71869.1"/>
    </source>
</evidence>
<dbReference type="EMBL" id="NCKW01006397">
    <property type="protein sequence ID" value="POM71869.1"/>
    <property type="molecule type" value="Genomic_DNA"/>
</dbReference>
<accession>A0A2P4Y2D7</accession>
<reference evidence="1 2" key="1">
    <citation type="journal article" date="2017" name="Genome Biol. Evol.">
        <title>Phytophthora megakarya and P. palmivora, closely related causal agents of cacao black pod rot, underwent increases in genome sizes and gene numbers by different mechanisms.</title>
        <authorList>
            <person name="Ali S.S."/>
            <person name="Shao J."/>
            <person name="Lary D.J."/>
            <person name="Kronmiller B."/>
            <person name="Shen D."/>
            <person name="Strem M.D."/>
            <person name="Amoako-Attah I."/>
            <person name="Akrofi A.Y."/>
            <person name="Begoude B.A."/>
            <person name="Ten Hoopen G.M."/>
            <person name="Coulibaly K."/>
            <person name="Kebe B.I."/>
            <person name="Melnick R.L."/>
            <person name="Guiltinan M.J."/>
            <person name="Tyler B.M."/>
            <person name="Meinhardt L.W."/>
            <person name="Bailey B.A."/>
        </authorList>
    </citation>
    <scope>NUCLEOTIDE SEQUENCE [LARGE SCALE GENOMIC DNA]</scope>
    <source>
        <strain evidence="2">sbr112.9</strain>
    </source>
</reference>
<gene>
    <name evidence="1" type="ORF">PHPALM_11503</name>
</gene>
<organism evidence="1 2">
    <name type="scientific">Phytophthora palmivora</name>
    <dbReference type="NCBI Taxonomy" id="4796"/>
    <lineage>
        <taxon>Eukaryota</taxon>
        <taxon>Sar</taxon>
        <taxon>Stramenopiles</taxon>
        <taxon>Oomycota</taxon>
        <taxon>Peronosporomycetes</taxon>
        <taxon>Peronosporales</taxon>
        <taxon>Peronosporaceae</taxon>
        <taxon>Phytophthora</taxon>
    </lineage>
</organism>
<keyword evidence="1" id="KW-0067">ATP-binding</keyword>
<dbReference type="Proteomes" id="UP000237271">
    <property type="component" value="Unassembled WGS sequence"/>
</dbReference>
<dbReference type="GO" id="GO:0005524">
    <property type="term" value="F:ATP binding"/>
    <property type="evidence" value="ECO:0007669"/>
    <property type="project" value="UniProtKB-KW"/>
</dbReference>
<sequence>MRVLLLLKKEARSPLLSYFTAFHRKGIAIPIRLLRQGRRGEGCRRQERYQDAQLECAAAPTSPVYPRGYYPPDARSGSPMFLEHLKTPRGLNHGCTSRGAYAHALVQDEPRFVNDIEATRNPRFFGRNQKTVVGCSPSGGYAWVQPENTTTKAQAEDLFWRWVSLKNFTAQNLKELR</sequence>
<comment type="caution">
    <text evidence="1">The sequence shown here is derived from an EMBL/GenBank/DDBJ whole genome shotgun (WGS) entry which is preliminary data.</text>
</comment>